<dbReference type="EMBL" id="JAVDQD010000002">
    <property type="protein sequence ID" value="MDR6239310.1"/>
    <property type="molecule type" value="Genomic_DNA"/>
</dbReference>
<comment type="caution">
    <text evidence="2">The sequence shown here is derived from an EMBL/GenBank/DDBJ whole genome shotgun (WGS) entry which is preliminary data.</text>
</comment>
<keyword evidence="1" id="KW-0472">Membrane</keyword>
<feature type="transmembrane region" description="Helical" evidence="1">
    <location>
        <begin position="110"/>
        <end position="132"/>
    </location>
</feature>
<dbReference type="RefSeq" id="WP_309938924.1">
    <property type="nucleotide sequence ID" value="NZ_AP025305.1"/>
</dbReference>
<feature type="transmembrane region" description="Helical" evidence="1">
    <location>
        <begin position="32"/>
        <end position="57"/>
    </location>
</feature>
<dbReference type="AlphaFoldDB" id="A0AAE3XNU6"/>
<dbReference type="Proteomes" id="UP001185092">
    <property type="component" value="Unassembled WGS sequence"/>
</dbReference>
<name>A0AAE3XNU6_9BACT</name>
<keyword evidence="3" id="KW-1185">Reference proteome</keyword>
<feature type="transmembrane region" description="Helical" evidence="1">
    <location>
        <begin position="63"/>
        <end position="81"/>
    </location>
</feature>
<accession>A0AAE3XNU6</accession>
<gene>
    <name evidence="2" type="ORF">HNQ88_002347</name>
</gene>
<sequence>MNIIDYTYYICLRLSRRINDPKKSKDHHITNVAGGLMMILLIFILSFSLGILSVFNFTPNKDFIYGIGITFPIIASIYIGIRFERKDKWKFLEEKYNKQSESEKKKNDRIVISLVGGSMLLLFLVFAINVILRHHI</sequence>
<reference evidence="2" key="1">
    <citation type="submission" date="2023-07" db="EMBL/GenBank/DDBJ databases">
        <title>Genomic Encyclopedia of Type Strains, Phase IV (KMG-IV): sequencing the most valuable type-strain genomes for metagenomic binning, comparative biology and taxonomic classification.</title>
        <authorList>
            <person name="Goeker M."/>
        </authorList>
    </citation>
    <scope>NUCLEOTIDE SEQUENCE</scope>
    <source>
        <strain evidence="2">DSM 26174</strain>
    </source>
</reference>
<evidence type="ECO:0000313" key="3">
    <source>
        <dbReference type="Proteomes" id="UP001185092"/>
    </source>
</evidence>
<proteinExistence type="predicted"/>
<evidence type="ECO:0000313" key="2">
    <source>
        <dbReference type="EMBL" id="MDR6239310.1"/>
    </source>
</evidence>
<evidence type="ECO:0000256" key="1">
    <source>
        <dbReference type="SAM" id="Phobius"/>
    </source>
</evidence>
<organism evidence="2 3">
    <name type="scientific">Aureibacter tunicatorum</name>
    <dbReference type="NCBI Taxonomy" id="866807"/>
    <lineage>
        <taxon>Bacteria</taxon>
        <taxon>Pseudomonadati</taxon>
        <taxon>Bacteroidota</taxon>
        <taxon>Cytophagia</taxon>
        <taxon>Cytophagales</taxon>
        <taxon>Persicobacteraceae</taxon>
        <taxon>Aureibacter</taxon>
    </lineage>
</organism>
<protein>
    <submittedName>
        <fullName evidence="2">Uncharacterized protein</fullName>
    </submittedName>
</protein>
<keyword evidence="1" id="KW-0812">Transmembrane</keyword>
<keyword evidence="1" id="KW-1133">Transmembrane helix</keyword>